<dbReference type="PRINTS" id="PR01950">
    <property type="entry name" value="LANCSUPER"/>
</dbReference>
<organism evidence="1 2">
    <name type="scientific">Prauserella halophila</name>
    <dbReference type="NCBI Taxonomy" id="185641"/>
    <lineage>
        <taxon>Bacteria</taxon>
        <taxon>Bacillati</taxon>
        <taxon>Actinomycetota</taxon>
        <taxon>Actinomycetes</taxon>
        <taxon>Pseudonocardiales</taxon>
        <taxon>Pseudonocardiaceae</taxon>
        <taxon>Prauserella</taxon>
    </lineage>
</organism>
<dbReference type="Proteomes" id="UP001500653">
    <property type="component" value="Unassembled WGS sequence"/>
</dbReference>
<dbReference type="SUPFAM" id="SSF158745">
    <property type="entry name" value="LanC-like"/>
    <property type="match status" value="1"/>
</dbReference>
<sequence length="450" mass="48178">MNAVANRLADPDRIAAIAGREDNRDPIYDTVMWAPATLSNGWPGVATFFAELAARDTETTSWWAAVAHEHLARAGSALDGVPHRGMYAGPAAVLSAAQTAAGAAGHYGGLRSKLAEWLADTVLTRLEHERQRADGDGVDWFSYDLINGLAGSGRLLLDAAQDSGETGPRVRRALDGTLRHLVRLARPITVHGHRVPGWWVPAASQPTERDRGDYPDGDFNLGLAHGVPGPLAVLAHAVRIGYEVDGQRDAIAEMVEWLRGWRLFDDAGPYWPCRVSFAEETADHRMTTSEFTRTAWCYGAPGVAVALHAAGTALGEPEWIDEAVSALRAALERDESSWAIDGPTICHGYGGLLAICTDIGRSTGDAALLRGTARLVRSVLDTADDARPFVFPHLMRYPRAQQSPGRVCRSVDVAGLLEGAAGVAAALVPFSGEAGRRKGGPLWHRCLGLS</sequence>
<dbReference type="Pfam" id="PF05147">
    <property type="entry name" value="LANC_like"/>
    <property type="match status" value="1"/>
</dbReference>
<evidence type="ECO:0000313" key="2">
    <source>
        <dbReference type="Proteomes" id="UP001500653"/>
    </source>
</evidence>
<protein>
    <submittedName>
        <fullName evidence="1">Lanthionine synthetase C family protein</fullName>
    </submittedName>
</protein>
<gene>
    <name evidence="1" type="ORF">GCM10009676_13250</name>
</gene>
<reference evidence="2" key="1">
    <citation type="journal article" date="2019" name="Int. J. Syst. Evol. Microbiol.">
        <title>The Global Catalogue of Microorganisms (GCM) 10K type strain sequencing project: providing services to taxonomists for standard genome sequencing and annotation.</title>
        <authorList>
            <consortium name="The Broad Institute Genomics Platform"/>
            <consortium name="The Broad Institute Genome Sequencing Center for Infectious Disease"/>
            <person name="Wu L."/>
            <person name="Ma J."/>
        </authorList>
    </citation>
    <scope>NUCLEOTIDE SEQUENCE [LARGE SCALE GENOMIC DNA]</scope>
    <source>
        <strain evidence="2">JCM 13023</strain>
    </source>
</reference>
<comment type="caution">
    <text evidence="1">The sequence shown here is derived from an EMBL/GenBank/DDBJ whole genome shotgun (WGS) entry which is preliminary data.</text>
</comment>
<name>A0ABP4GPT6_9PSEU</name>
<evidence type="ECO:0000313" key="1">
    <source>
        <dbReference type="EMBL" id="GAA1231587.1"/>
    </source>
</evidence>
<dbReference type="EMBL" id="BAAALN010000005">
    <property type="protein sequence ID" value="GAA1231587.1"/>
    <property type="molecule type" value="Genomic_DNA"/>
</dbReference>
<dbReference type="CDD" id="cd04793">
    <property type="entry name" value="LanC"/>
    <property type="match status" value="1"/>
</dbReference>
<dbReference type="Gene3D" id="1.50.10.20">
    <property type="match status" value="1"/>
</dbReference>
<dbReference type="InterPro" id="IPR007822">
    <property type="entry name" value="LANC-like"/>
</dbReference>
<proteinExistence type="predicted"/>
<keyword evidence="2" id="KW-1185">Reference proteome</keyword>
<accession>A0ABP4GPT6</accession>
<dbReference type="SMART" id="SM01260">
    <property type="entry name" value="LANC_like"/>
    <property type="match status" value="1"/>
</dbReference>
<dbReference type="InterPro" id="IPR033889">
    <property type="entry name" value="LanC"/>
</dbReference>
<dbReference type="PRINTS" id="PR01955">
    <property type="entry name" value="LANCFRANKIA"/>
</dbReference>